<protein>
    <submittedName>
        <fullName evidence="1">Uncharacterized protein</fullName>
    </submittedName>
</protein>
<name>A0ABS6JS49_9BACI</name>
<sequence length="359" mass="40671">MKKYFMHAHTSQGFHSLLSDYWKENTKVYVIKGSSDKARGKLLAEVLAFLKKENVTVEVNMHPDNGEIMESLYLPASELLLIADNSPLSLSSRLSTVTDGCINLNNCLNSTDLRKNKVKLVQLNEEMDKQRKLATACFGNGVAVHEQKEAIYLSAMDFSEADKVANEIITNWFTESIQGEENPKTSRHFFGAGTSYGPINFIDSITEDLDHRLIIKGRSGSGKSTLMRKIGWEAEKRFLSVDYYPCALDPDSIDMVVIPALNKAILDGTAPHVIDATREGDEIVDMYERCIDPSIEEKYSDRLEEISRQYKEIMKKGTQHLQRADEIGELVHKIYSDATVEEEYKNVVDETIRLVKKYI</sequence>
<accession>A0ABS6JS49</accession>
<reference evidence="1 2" key="1">
    <citation type="submission" date="2021-06" db="EMBL/GenBank/DDBJ databases">
        <title>Bacillus sp. RD4P76, an endophyte from a halophyte.</title>
        <authorList>
            <person name="Sun J.-Q."/>
        </authorList>
    </citation>
    <scope>NUCLEOTIDE SEQUENCE [LARGE SCALE GENOMIC DNA]</scope>
    <source>
        <strain evidence="1 2">JCM 17098</strain>
    </source>
</reference>
<dbReference type="EMBL" id="JAHQCR010000034">
    <property type="protein sequence ID" value="MBU9721388.1"/>
    <property type="molecule type" value="Genomic_DNA"/>
</dbReference>
<keyword evidence="2" id="KW-1185">Reference proteome</keyword>
<evidence type="ECO:0000313" key="1">
    <source>
        <dbReference type="EMBL" id="MBU9721388.1"/>
    </source>
</evidence>
<dbReference type="Proteomes" id="UP000790580">
    <property type="component" value="Unassembled WGS sequence"/>
</dbReference>
<gene>
    <name evidence="1" type="ORF">KS407_08000</name>
</gene>
<evidence type="ECO:0000313" key="2">
    <source>
        <dbReference type="Proteomes" id="UP000790580"/>
    </source>
</evidence>
<dbReference type="InterPro" id="IPR027417">
    <property type="entry name" value="P-loop_NTPase"/>
</dbReference>
<dbReference type="RefSeq" id="WP_140354960.1">
    <property type="nucleotide sequence ID" value="NZ_JAHQCR010000034.1"/>
</dbReference>
<proteinExistence type="predicted"/>
<dbReference type="Gene3D" id="3.40.50.300">
    <property type="entry name" value="P-loop containing nucleotide triphosphate hydrolases"/>
    <property type="match status" value="1"/>
</dbReference>
<comment type="caution">
    <text evidence="1">The sequence shown here is derived from an EMBL/GenBank/DDBJ whole genome shotgun (WGS) entry which is preliminary data.</text>
</comment>
<organism evidence="1 2">
    <name type="scientific">Evansella alkalicola</name>
    <dbReference type="NCBI Taxonomy" id="745819"/>
    <lineage>
        <taxon>Bacteria</taxon>
        <taxon>Bacillati</taxon>
        <taxon>Bacillota</taxon>
        <taxon>Bacilli</taxon>
        <taxon>Bacillales</taxon>
        <taxon>Bacillaceae</taxon>
        <taxon>Evansella</taxon>
    </lineage>
</organism>
<dbReference type="SUPFAM" id="SSF52540">
    <property type="entry name" value="P-loop containing nucleoside triphosphate hydrolases"/>
    <property type="match status" value="1"/>
</dbReference>